<name>A0A162SYY1_9CLOT</name>
<keyword evidence="2 7" id="KW-0813">Transport</keyword>
<keyword evidence="5 7" id="KW-1133">Transmembrane helix</keyword>
<dbReference type="PANTHER" id="PTHR43386">
    <property type="entry name" value="OLIGOPEPTIDE TRANSPORT SYSTEM PERMEASE PROTEIN APPC"/>
    <property type="match status" value="1"/>
</dbReference>
<feature type="transmembrane region" description="Helical" evidence="7">
    <location>
        <begin position="106"/>
        <end position="125"/>
    </location>
</feature>
<dbReference type="PROSITE" id="PS50928">
    <property type="entry name" value="ABC_TM1"/>
    <property type="match status" value="1"/>
</dbReference>
<feature type="transmembrane region" description="Helical" evidence="7">
    <location>
        <begin position="186"/>
        <end position="213"/>
    </location>
</feature>
<comment type="similarity">
    <text evidence="7">Belongs to the binding-protein-dependent transport system permease family.</text>
</comment>
<dbReference type="Gene3D" id="1.10.3720.10">
    <property type="entry name" value="MetI-like"/>
    <property type="match status" value="1"/>
</dbReference>
<evidence type="ECO:0000313" key="9">
    <source>
        <dbReference type="EMBL" id="KZL92044.1"/>
    </source>
</evidence>
<proteinExistence type="inferred from homology"/>
<evidence type="ECO:0000256" key="3">
    <source>
        <dbReference type="ARBA" id="ARBA00022475"/>
    </source>
</evidence>
<dbReference type="EMBL" id="LWAE01000002">
    <property type="protein sequence ID" value="KZL92044.1"/>
    <property type="molecule type" value="Genomic_DNA"/>
</dbReference>
<comment type="subcellular location">
    <subcellularLocation>
        <location evidence="1 7">Cell membrane</location>
        <topology evidence="1 7">Multi-pass membrane protein</topology>
    </subcellularLocation>
</comment>
<evidence type="ECO:0000256" key="7">
    <source>
        <dbReference type="RuleBase" id="RU363032"/>
    </source>
</evidence>
<dbReference type="PATRIC" id="fig|1121326.3.peg.1838"/>
<keyword evidence="10" id="KW-1185">Reference proteome</keyword>
<keyword evidence="6 7" id="KW-0472">Membrane</keyword>
<dbReference type="CDD" id="cd06261">
    <property type="entry name" value="TM_PBP2"/>
    <property type="match status" value="1"/>
</dbReference>
<sequence>MKKNFHTVWIVLLSIIVFGSFFAPFIAQHSPYEVELSKVLQKPNGTYIMGTDAMGRDIFARIIYGGRVSLSVGFFSVIISTVIGIIYGGISGYFGGKLDNYMMRLLDTFLAIPTLIIMLALQAIIRGGLVSIILVIGCTSWLATARIVRSQFSELRDKNFVKAAIVIGTPTWKILINHILKNSMPAIVVIATLNCAQSIFMEVSMSFLGIGVPQGTPSWGNMLTNAQSDILSGAWWVAVFPGVTIVIAMLCINFIGEYLKKKVTYVQISNV</sequence>
<gene>
    <name evidence="9" type="primary">dppC</name>
    <name evidence="9" type="ORF">CLMAG_18500</name>
</gene>
<dbReference type="Pfam" id="PF00528">
    <property type="entry name" value="BPD_transp_1"/>
    <property type="match status" value="1"/>
</dbReference>
<dbReference type="Proteomes" id="UP000076603">
    <property type="component" value="Unassembled WGS sequence"/>
</dbReference>
<evidence type="ECO:0000313" key="10">
    <source>
        <dbReference type="Proteomes" id="UP000076603"/>
    </source>
</evidence>
<feature type="transmembrane region" description="Helical" evidence="7">
    <location>
        <begin position="7"/>
        <end position="27"/>
    </location>
</feature>
<feature type="transmembrane region" description="Helical" evidence="7">
    <location>
        <begin position="131"/>
        <end position="148"/>
    </location>
</feature>
<feature type="transmembrane region" description="Helical" evidence="7">
    <location>
        <begin position="74"/>
        <end position="94"/>
    </location>
</feature>
<protein>
    <submittedName>
        <fullName evidence="9">Dipeptide transport system permease protein DppC</fullName>
    </submittedName>
</protein>
<comment type="caution">
    <text evidence="9">The sequence shown here is derived from an EMBL/GenBank/DDBJ whole genome shotgun (WGS) entry which is preliminary data.</text>
</comment>
<dbReference type="GO" id="GO:0055085">
    <property type="term" value="P:transmembrane transport"/>
    <property type="evidence" value="ECO:0007669"/>
    <property type="project" value="InterPro"/>
</dbReference>
<evidence type="ECO:0000256" key="4">
    <source>
        <dbReference type="ARBA" id="ARBA00022692"/>
    </source>
</evidence>
<keyword evidence="4 7" id="KW-0812">Transmembrane</keyword>
<feature type="transmembrane region" description="Helical" evidence="7">
    <location>
        <begin position="233"/>
        <end position="255"/>
    </location>
</feature>
<evidence type="ECO:0000259" key="8">
    <source>
        <dbReference type="PROSITE" id="PS50928"/>
    </source>
</evidence>
<accession>A0A162SYY1</accession>
<dbReference type="AlphaFoldDB" id="A0A162SYY1"/>
<evidence type="ECO:0000256" key="1">
    <source>
        <dbReference type="ARBA" id="ARBA00004651"/>
    </source>
</evidence>
<dbReference type="InterPro" id="IPR035906">
    <property type="entry name" value="MetI-like_sf"/>
</dbReference>
<evidence type="ECO:0000256" key="5">
    <source>
        <dbReference type="ARBA" id="ARBA00022989"/>
    </source>
</evidence>
<dbReference type="RefSeq" id="WP_066621210.1">
    <property type="nucleotide sequence ID" value="NZ_FQXL01000004.1"/>
</dbReference>
<evidence type="ECO:0000256" key="2">
    <source>
        <dbReference type="ARBA" id="ARBA00022448"/>
    </source>
</evidence>
<dbReference type="InterPro" id="IPR050366">
    <property type="entry name" value="BP-dependent_transpt_permease"/>
</dbReference>
<dbReference type="SUPFAM" id="SSF161098">
    <property type="entry name" value="MetI-like"/>
    <property type="match status" value="1"/>
</dbReference>
<keyword evidence="3" id="KW-1003">Cell membrane</keyword>
<dbReference type="STRING" id="1121326.CLMAG_18500"/>
<reference evidence="9 10" key="1">
    <citation type="submission" date="2016-04" db="EMBL/GenBank/DDBJ databases">
        <title>Genome sequence of Clostridium magnum DSM 2767.</title>
        <authorList>
            <person name="Poehlein A."/>
            <person name="Uhlig R."/>
            <person name="Fischer R."/>
            <person name="Bahl H."/>
            <person name="Daniel R."/>
        </authorList>
    </citation>
    <scope>NUCLEOTIDE SEQUENCE [LARGE SCALE GENOMIC DNA]</scope>
    <source>
        <strain evidence="9 10">DSM 2767</strain>
    </source>
</reference>
<dbReference type="InterPro" id="IPR000515">
    <property type="entry name" value="MetI-like"/>
</dbReference>
<dbReference type="OrthoDB" id="9783218at2"/>
<organism evidence="9 10">
    <name type="scientific">Clostridium magnum DSM 2767</name>
    <dbReference type="NCBI Taxonomy" id="1121326"/>
    <lineage>
        <taxon>Bacteria</taxon>
        <taxon>Bacillati</taxon>
        <taxon>Bacillota</taxon>
        <taxon>Clostridia</taxon>
        <taxon>Eubacteriales</taxon>
        <taxon>Clostridiaceae</taxon>
        <taxon>Clostridium</taxon>
    </lineage>
</organism>
<feature type="domain" description="ABC transmembrane type-1" evidence="8">
    <location>
        <begin position="66"/>
        <end position="256"/>
    </location>
</feature>
<dbReference type="GO" id="GO:0005886">
    <property type="term" value="C:plasma membrane"/>
    <property type="evidence" value="ECO:0007669"/>
    <property type="project" value="UniProtKB-SubCell"/>
</dbReference>
<evidence type="ECO:0000256" key="6">
    <source>
        <dbReference type="ARBA" id="ARBA00023136"/>
    </source>
</evidence>
<dbReference type="PANTHER" id="PTHR43386:SF1">
    <property type="entry name" value="D,D-DIPEPTIDE TRANSPORT SYSTEM PERMEASE PROTEIN DDPC-RELATED"/>
    <property type="match status" value="1"/>
</dbReference>